<comment type="catalytic activity">
    <reaction evidence="6">
        <text>N-acetyl-alpha-D-glucosamine 1-phosphate + UTP + H(+) = UDP-N-acetyl-alpha-D-glucosamine + diphosphate</text>
        <dbReference type="Rhea" id="RHEA:13509"/>
        <dbReference type="ChEBI" id="CHEBI:15378"/>
        <dbReference type="ChEBI" id="CHEBI:33019"/>
        <dbReference type="ChEBI" id="CHEBI:46398"/>
        <dbReference type="ChEBI" id="CHEBI:57705"/>
        <dbReference type="ChEBI" id="CHEBI:57776"/>
        <dbReference type="EC" id="2.7.7.23"/>
    </reaction>
</comment>
<comment type="similarity">
    <text evidence="2">Belongs to the UDPGP type 1 family.</text>
</comment>
<dbReference type="GO" id="GO:0006048">
    <property type="term" value="P:UDP-N-acetylglucosamine biosynthetic process"/>
    <property type="evidence" value="ECO:0007669"/>
    <property type="project" value="TreeGrafter"/>
</dbReference>
<evidence type="ECO:0000313" key="8">
    <source>
        <dbReference type="Proteomes" id="UP000613177"/>
    </source>
</evidence>
<dbReference type="FunFam" id="3.90.550.10:FF:000075">
    <property type="entry name" value="Probable UDP-N-acetylglucosamine pyrophosphorylase"/>
    <property type="match status" value="1"/>
</dbReference>
<sequence>MLDNNYVKKKIEIGKLNFGYKKAGQEHVFKFFNELNKIDQEVFLRQLSQVEVDQVSVLIQQAMSHKLTQDANKLEPLPQDVIDSSHSQWYQTGLQLIAENKVAVILMAGGQGTRLGSQIPKGCYDIGLPSHKSLFQLQAERIKRLQTLASSSYGKNSIIPWYIMTSGPTDVPTRQFFKQHDYFGLSKQNVLFFKQGVLPCFDLQGKFMLEEKGKLAVAPDGNGGIYNALHREGVIKSLKERGVLYSHCYCVDNSLAKVADPIFIGYCASRHTDVGIKVVAKNNPEEPVGVVARRNGKYGVVEYSEISAELANMRSHQDGNLVYGAANIANHFFSIDFLERVPSFADQLEYHVAHKKIPFIDVSTGEQVYPTKPNGIKLERFVFDVFGHCEAFSVLQVDRADEFAPLKNGSGAGVDCPETSRAAILNQAQRFITQAGGHYQDQSIEVEISPLLSYGGENLEKLNGKYIQKSCILNSLDDIYSQ</sequence>
<keyword evidence="4" id="KW-0808">Transferase</keyword>
<protein>
    <recommendedName>
        <fullName evidence="3">UDP-N-acetylglucosamine diphosphorylase</fullName>
        <ecNumber evidence="3">2.7.7.23</ecNumber>
    </recommendedName>
</protein>
<reference evidence="7" key="1">
    <citation type="submission" date="2021-01" db="EMBL/GenBank/DDBJ databases">
        <title>Metabolic potential, ecology and presence of endohyphal bacteria is reflected in genomic diversity of Mucoromycotina.</title>
        <authorList>
            <person name="Muszewska A."/>
            <person name="Okrasinska A."/>
            <person name="Steczkiewicz K."/>
            <person name="Drgas O."/>
            <person name="Orlowska M."/>
            <person name="Perlinska-Lenart U."/>
            <person name="Aleksandrzak-Piekarczyk T."/>
            <person name="Szatraj K."/>
            <person name="Zielenkiewicz U."/>
            <person name="Pilsyk S."/>
            <person name="Malc E."/>
            <person name="Mieczkowski P."/>
            <person name="Kruszewska J.S."/>
            <person name="Biernat P."/>
            <person name="Pawlowska J."/>
        </authorList>
    </citation>
    <scope>NUCLEOTIDE SEQUENCE</scope>
    <source>
        <strain evidence="7">WA0000018081</strain>
    </source>
</reference>
<dbReference type="PANTHER" id="PTHR11952">
    <property type="entry name" value="UDP- GLUCOSE PYROPHOSPHORYLASE"/>
    <property type="match status" value="1"/>
</dbReference>
<dbReference type="GO" id="GO:0003977">
    <property type="term" value="F:UDP-N-acetylglucosamine diphosphorylase activity"/>
    <property type="evidence" value="ECO:0007669"/>
    <property type="project" value="UniProtKB-EC"/>
</dbReference>
<gene>
    <name evidence="7" type="ORF">INT48_000318</name>
</gene>
<dbReference type="InterPro" id="IPR029044">
    <property type="entry name" value="Nucleotide-diphossugar_trans"/>
</dbReference>
<proteinExistence type="inferred from homology"/>
<comment type="caution">
    <text evidence="7">The sequence shown here is derived from an EMBL/GenBank/DDBJ whole genome shotgun (WGS) entry which is preliminary data.</text>
</comment>
<evidence type="ECO:0000256" key="2">
    <source>
        <dbReference type="ARBA" id="ARBA00010401"/>
    </source>
</evidence>
<dbReference type="InterPro" id="IPR002618">
    <property type="entry name" value="UDPGP_fam"/>
</dbReference>
<evidence type="ECO:0000256" key="1">
    <source>
        <dbReference type="ARBA" id="ARBA00005208"/>
    </source>
</evidence>
<dbReference type="Gene3D" id="3.90.550.10">
    <property type="entry name" value="Spore Coat Polysaccharide Biosynthesis Protein SpsA, Chain A"/>
    <property type="match status" value="1"/>
</dbReference>
<organism evidence="7 8">
    <name type="scientific">Thamnidium elegans</name>
    <dbReference type="NCBI Taxonomy" id="101142"/>
    <lineage>
        <taxon>Eukaryota</taxon>
        <taxon>Fungi</taxon>
        <taxon>Fungi incertae sedis</taxon>
        <taxon>Mucoromycota</taxon>
        <taxon>Mucoromycotina</taxon>
        <taxon>Mucoromycetes</taxon>
        <taxon>Mucorales</taxon>
        <taxon>Mucorineae</taxon>
        <taxon>Mucoraceae</taxon>
        <taxon>Thamnidium</taxon>
    </lineage>
</organism>
<keyword evidence="5" id="KW-0548">Nucleotidyltransferase</keyword>
<accession>A0A8H7VUD1</accession>
<dbReference type="EC" id="2.7.7.23" evidence="3"/>
<name>A0A8H7VUD1_9FUNG</name>
<comment type="pathway">
    <text evidence="1">Nucleotide-sugar biosynthesis; UDP-N-acetyl-alpha-D-glucosamine biosynthesis; UDP-N-acetyl-alpha-D-glucosamine from N-acetyl-alpha-D-glucosamine 1-phosphate: step 1/1.</text>
</comment>
<dbReference type="AlphaFoldDB" id="A0A8H7VUD1"/>
<dbReference type="InterPro" id="IPR039741">
    <property type="entry name" value="UDP-sugar_pyrophosphorylase"/>
</dbReference>
<evidence type="ECO:0000256" key="6">
    <source>
        <dbReference type="ARBA" id="ARBA00048493"/>
    </source>
</evidence>
<dbReference type="PANTHER" id="PTHR11952:SF2">
    <property type="entry name" value="LD24639P"/>
    <property type="match status" value="1"/>
</dbReference>
<dbReference type="EMBL" id="JAEPRE010000043">
    <property type="protein sequence ID" value="KAG2234891.1"/>
    <property type="molecule type" value="Genomic_DNA"/>
</dbReference>
<evidence type="ECO:0000313" key="7">
    <source>
        <dbReference type="EMBL" id="KAG2234891.1"/>
    </source>
</evidence>
<dbReference type="Proteomes" id="UP000613177">
    <property type="component" value="Unassembled WGS sequence"/>
</dbReference>
<dbReference type="CDD" id="cd04193">
    <property type="entry name" value="UDPGlcNAc_PPase"/>
    <property type="match status" value="1"/>
</dbReference>
<keyword evidence="8" id="KW-1185">Reference proteome</keyword>
<evidence type="ECO:0000256" key="4">
    <source>
        <dbReference type="ARBA" id="ARBA00022679"/>
    </source>
</evidence>
<dbReference type="SUPFAM" id="SSF53448">
    <property type="entry name" value="Nucleotide-diphospho-sugar transferases"/>
    <property type="match status" value="1"/>
</dbReference>
<dbReference type="Pfam" id="PF01704">
    <property type="entry name" value="UDPGP"/>
    <property type="match status" value="1"/>
</dbReference>
<evidence type="ECO:0000256" key="3">
    <source>
        <dbReference type="ARBA" id="ARBA00012457"/>
    </source>
</evidence>
<evidence type="ECO:0000256" key="5">
    <source>
        <dbReference type="ARBA" id="ARBA00022695"/>
    </source>
</evidence>